<comment type="caution">
    <text evidence="1">The sequence shown here is derived from an EMBL/GenBank/DDBJ whole genome shotgun (WGS) entry which is preliminary data.</text>
</comment>
<sequence>MLDLDLCPHQNVDEHSTEPGFYGSTTVNEEMTSKSILKCVGLTERSHRPSTTANGDDSEEVACTVAFSFDSFRLIVLRRDAFSTVSDIFAASLFHKGGLFVTAAHAAINGGRMTRIPVVGQRTQLDEDLDELDPLTFRSWASGYSGGRSCLPCCHI</sequence>
<organism evidence="1 2">
    <name type="scientific">Anabarilius grahami</name>
    <name type="common">Kanglang fish</name>
    <name type="synonym">Barilius grahami</name>
    <dbReference type="NCBI Taxonomy" id="495550"/>
    <lineage>
        <taxon>Eukaryota</taxon>
        <taxon>Metazoa</taxon>
        <taxon>Chordata</taxon>
        <taxon>Craniata</taxon>
        <taxon>Vertebrata</taxon>
        <taxon>Euteleostomi</taxon>
        <taxon>Actinopterygii</taxon>
        <taxon>Neopterygii</taxon>
        <taxon>Teleostei</taxon>
        <taxon>Ostariophysi</taxon>
        <taxon>Cypriniformes</taxon>
        <taxon>Xenocyprididae</taxon>
        <taxon>Xenocypridinae</taxon>
        <taxon>Xenocypridinae incertae sedis</taxon>
        <taxon>Anabarilius</taxon>
    </lineage>
</organism>
<evidence type="ECO:0000313" key="1">
    <source>
        <dbReference type="EMBL" id="ROL53609.1"/>
    </source>
</evidence>
<protein>
    <submittedName>
        <fullName evidence="1">Uncharacterized protein</fullName>
    </submittedName>
</protein>
<accession>A0A3N0Z569</accession>
<name>A0A3N0Z569_ANAGA</name>
<proteinExistence type="predicted"/>
<keyword evidence="2" id="KW-1185">Reference proteome</keyword>
<reference evidence="1 2" key="1">
    <citation type="submission" date="2018-10" db="EMBL/GenBank/DDBJ databases">
        <title>Genome assembly for a Yunnan-Guizhou Plateau 3E fish, Anabarilius grahami (Regan), and its evolutionary and genetic applications.</title>
        <authorList>
            <person name="Jiang W."/>
        </authorList>
    </citation>
    <scope>NUCLEOTIDE SEQUENCE [LARGE SCALE GENOMIC DNA]</scope>
    <source>
        <strain evidence="1">AG-KIZ</strain>
        <tissue evidence="1">Muscle</tissue>
    </source>
</reference>
<evidence type="ECO:0000313" key="2">
    <source>
        <dbReference type="Proteomes" id="UP000281406"/>
    </source>
</evidence>
<gene>
    <name evidence="1" type="ORF">DPX16_4381</name>
</gene>
<dbReference type="AlphaFoldDB" id="A0A3N0Z569"/>
<dbReference type="Proteomes" id="UP000281406">
    <property type="component" value="Unassembled WGS sequence"/>
</dbReference>
<dbReference type="EMBL" id="RJVU01008125">
    <property type="protein sequence ID" value="ROL53609.1"/>
    <property type="molecule type" value="Genomic_DNA"/>
</dbReference>